<dbReference type="Pfam" id="PF01464">
    <property type="entry name" value="SLT"/>
    <property type="match status" value="1"/>
</dbReference>
<keyword evidence="2" id="KW-1133">Transmembrane helix</keyword>
<dbReference type="Gene3D" id="1.10.530.10">
    <property type="match status" value="1"/>
</dbReference>
<accession>A0ABT9XJZ8</accession>
<gene>
    <name evidence="4" type="ORF">J2S03_002498</name>
</gene>
<organism evidence="4 5">
    <name type="scientific">Alicyclobacillus cycloheptanicus</name>
    <dbReference type="NCBI Taxonomy" id="1457"/>
    <lineage>
        <taxon>Bacteria</taxon>
        <taxon>Bacillati</taxon>
        <taxon>Bacillota</taxon>
        <taxon>Bacilli</taxon>
        <taxon>Bacillales</taxon>
        <taxon>Alicyclobacillaceae</taxon>
        <taxon>Alicyclobacillus</taxon>
    </lineage>
</organism>
<keyword evidence="5" id="KW-1185">Reference proteome</keyword>
<dbReference type="InterPro" id="IPR008258">
    <property type="entry name" value="Transglycosylase_SLT_dom_1"/>
</dbReference>
<keyword evidence="2" id="KW-0472">Membrane</keyword>
<dbReference type="EMBL" id="JAUSTP010000021">
    <property type="protein sequence ID" value="MDQ0190631.1"/>
    <property type="molecule type" value="Genomic_DNA"/>
</dbReference>
<dbReference type="CDD" id="cd00254">
    <property type="entry name" value="LT-like"/>
    <property type="match status" value="1"/>
</dbReference>
<protein>
    <submittedName>
        <fullName evidence="4">Membrane-bound lytic murein transglycosylase B</fullName>
    </submittedName>
</protein>
<comment type="similarity">
    <text evidence="1">Belongs to the transglycosylase Slt family.</text>
</comment>
<dbReference type="PANTHER" id="PTHR37423:SF2">
    <property type="entry name" value="MEMBRANE-BOUND LYTIC MUREIN TRANSGLYCOSYLASE C"/>
    <property type="match status" value="1"/>
</dbReference>
<dbReference type="InterPro" id="IPR000189">
    <property type="entry name" value="Transglyc_AS"/>
</dbReference>
<sequence length="318" mass="34046">MPAPAVTAAAKAGIKVLSYLVDTDDLKRIVGFLLAFAAGILALVVILPMLFLSMPLASGTQVTQYIQASEQIQKSKGVMVPWQDLAAIDAVRFHQNFSHTSPAEIKQLAGQFLLAHKRKVTTCHGSGANKHCTKVTKTTYTVRSLQGVMDELEMSDKQQQQVRNMIQSLTMQTTRWTGAKGSAGVYKWMPVITQDARQAGINPALVAAIMSVESGGNPSAVSPAGAEGIMQMMPGTAADWGVDDPFDPQQEIAGATRMIASLYRQYNGDISLVAAAYNAGSGAVAEYGGVPPYLETEAYVGKVESAYQYYHSHPTASQ</sequence>
<keyword evidence="2" id="KW-0812">Transmembrane</keyword>
<dbReference type="PROSITE" id="PS00922">
    <property type="entry name" value="TRANSGLYCOSYLASE"/>
    <property type="match status" value="1"/>
</dbReference>
<dbReference type="RefSeq" id="WP_274456601.1">
    <property type="nucleotide sequence ID" value="NZ_CP067097.1"/>
</dbReference>
<evidence type="ECO:0000256" key="1">
    <source>
        <dbReference type="ARBA" id="ARBA00007734"/>
    </source>
</evidence>
<name>A0ABT9XJZ8_9BACL</name>
<proteinExistence type="inferred from homology"/>
<evidence type="ECO:0000313" key="5">
    <source>
        <dbReference type="Proteomes" id="UP001232973"/>
    </source>
</evidence>
<dbReference type="SUPFAM" id="SSF53955">
    <property type="entry name" value="Lysozyme-like"/>
    <property type="match status" value="1"/>
</dbReference>
<dbReference type="Proteomes" id="UP001232973">
    <property type="component" value="Unassembled WGS sequence"/>
</dbReference>
<comment type="caution">
    <text evidence="4">The sequence shown here is derived from an EMBL/GenBank/DDBJ whole genome shotgun (WGS) entry which is preliminary data.</text>
</comment>
<dbReference type="PANTHER" id="PTHR37423">
    <property type="entry name" value="SOLUBLE LYTIC MUREIN TRANSGLYCOSYLASE-RELATED"/>
    <property type="match status" value="1"/>
</dbReference>
<evidence type="ECO:0000256" key="2">
    <source>
        <dbReference type="SAM" id="Phobius"/>
    </source>
</evidence>
<evidence type="ECO:0000313" key="4">
    <source>
        <dbReference type="EMBL" id="MDQ0190631.1"/>
    </source>
</evidence>
<feature type="transmembrane region" description="Helical" evidence="2">
    <location>
        <begin position="29"/>
        <end position="52"/>
    </location>
</feature>
<reference evidence="4 5" key="1">
    <citation type="submission" date="2023-07" db="EMBL/GenBank/DDBJ databases">
        <title>Genomic Encyclopedia of Type Strains, Phase IV (KMG-IV): sequencing the most valuable type-strain genomes for metagenomic binning, comparative biology and taxonomic classification.</title>
        <authorList>
            <person name="Goeker M."/>
        </authorList>
    </citation>
    <scope>NUCLEOTIDE SEQUENCE [LARGE SCALE GENOMIC DNA]</scope>
    <source>
        <strain evidence="4 5">DSM 4006</strain>
    </source>
</reference>
<evidence type="ECO:0000259" key="3">
    <source>
        <dbReference type="Pfam" id="PF01464"/>
    </source>
</evidence>
<feature type="domain" description="Transglycosylase SLT" evidence="3">
    <location>
        <begin position="192"/>
        <end position="288"/>
    </location>
</feature>
<dbReference type="InterPro" id="IPR023346">
    <property type="entry name" value="Lysozyme-like_dom_sf"/>
</dbReference>